<sequence length="175" mass="19194">MPRQFSIDQVSVGQFSVGQVAISLGRRLVKPAGALSVAISVAIALVFGVAPLALAPVALAQVLCPELRFPFLADPLQDQPRDPLLPNPPVQRPLSPLELHDLEQDLDQLALEAAALDQAGELADARQLWRREIRLRRLLGIEPELAAIDRVGRGLRSHRHPRPPALHRAARRNSR</sequence>
<evidence type="ECO:0000313" key="4">
    <source>
        <dbReference type="Proteomes" id="UP000249081"/>
    </source>
</evidence>
<reference evidence="3 4" key="2">
    <citation type="submission" date="2018-06" db="EMBL/GenBank/DDBJ databases">
        <title>Metagenomic assembly of (sub)arctic Cyanobacteria and their associated microbiome from non-axenic cultures.</title>
        <authorList>
            <person name="Baurain D."/>
        </authorList>
    </citation>
    <scope>NUCLEOTIDE SEQUENCE [LARGE SCALE GENOMIC DNA]</scope>
    <source>
        <strain evidence="3">ULC041bin1</strain>
    </source>
</reference>
<organism evidence="3 4">
    <name type="scientific">Shackletoniella antarctica</name>
    <dbReference type="NCBI Taxonomy" id="268115"/>
    <lineage>
        <taxon>Bacteria</taxon>
        <taxon>Bacillati</taxon>
        <taxon>Cyanobacteriota</taxon>
        <taxon>Cyanophyceae</taxon>
        <taxon>Oculatellales</taxon>
        <taxon>Oculatellaceae</taxon>
        <taxon>Shackletoniella</taxon>
    </lineage>
</organism>
<keyword evidence="2" id="KW-1133">Transmembrane helix</keyword>
<evidence type="ECO:0000313" key="3">
    <source>
        <dbReference type="EMBL" id="PZO33549.1"/>
    </source>
</evidence>
<keyword evidence="2" id="KW-0472">Membrane</keyword>
<comment type="caution">
    <text evidence="3">The sequence shown here is derived from an EMBL/GenBank/DDBJ whole genome shotgun (WGS) entry which is preliminary data.</text>
</comment>
<keyword evidence="2" id="KW-0812">Transmembrane</keyword>
<protein>
    <submittedName>
        <fullName evidence="3">Uncharacterized protein</fullName>
    </submittedName>
</protein>
<proteinExistence type="predicted"/>
<evidence type="ECO:0000256" key="2">
    <source>
        <dbReference type="SAM" id="Phobius"/>
    </source>
</evidence>
<evidence type="ECO:0000256" key="1">
    <source>
        <dbReference type="SAM" id="MobiDB-lite"/>
    </source>
</evidence>
<dbReference type="AlphaFoldDB" id="A0A2W4VV32"/>
<accession>A0A2W4VV32</accession>
<dbReference type="Proteomes" id="UP000249081">
    <property type="component" value="Unassembled WGS sequence"/>
</dbReference>
<dbReference type="EMBL" id="QBMN01000248">
    <property type="protein sequence ID" value="PZO33549.1"/>
    <property type="molecule type" value="Genomic_DNA"/>
</dbReference>
<gene>
    <name evidence="3" type="ORF">DCF17_21795</name>
</gene>
<reference evidence="4" key="1">
    <citation type="submission" date="2018-04" db="EMBL/GenBank/DDBJ databases">
        <authorList>
            <person name="Cornet L."/>
        </authorList>
    </citation>
    <scope>NUCLEOTIDE SEQUENCE [LARGE SCALE GENOMIC DNA]</scope>
</reference>
<name>A0A2W4VV32_9CYAN</name>
<feature type="region of interest" description="Disordered" evidence="1">
    <location>
        <begin position="154"/>
        <end position="175"/>
    </location>
</feature>
<feature type="transmembrane region" description="Helical" evidence="2">
    <location>
        <begin position="34"/>
        <end position="59"/>
    </location>
</feature>